<evidence type="ECO:0000313" key="4">
    <source>
        <dbReference type="EMBL" id="SEF84262.1"/>
    </source>
</evidence>
<dbReference type="CDD" id="cd05237">
    <property type="entry name" value="UDP_invert_4-6DH_SDR_e"/>
    <property type="match status" value="1"/>
</dbReference>
<reference evidence="4 5" key="1">
    <citation type="submission" date="2016-10" db="EMBL/GenBank/DDBJ databases">
        <authorList>
            <person name="de Groot N.N."/>
        </authorList>
    </citation>
    <scope>NUCLEOTIDE SEQUENCE [LARGE SCALE GENOMIC DNA]</scope>
    <source>
        <strain evidence="4 5">AR32</strain>
    </source>
</reference>
<dbReference type="SUPFAM" id="SSF51735">
    <property type="entry name" value="NAD(P)-binding Rossmann-fold domains"/>
    <property type="match status" value="1"/>
</dbReference>
<evidence type="ECO:0000313" key="5">
    <source>
        <dbReference type="Proteomes" id="UP000236735"/>
    </source>
</evidence>
<gene>
    <name evidence="4" type="ORF">SAMN05216354_1843</name>
</gene>
<dbReference type="InterPro" id="IPR036291">
    <property type="entry name" value="NAD(P)-bd_dom_sf"/>
</dbReference>
<dbReference type="Gene3D" id="3.40.50.720">
    <property type="entry name" value="NAD(P)-binding Rossmann-like Domain"/>
    <property type="match status" value="2"/>
</dbReference>
<protein>
    <submittedName>
        <fullName evidence="4">NDP-sugar epimerase, includes UDP-GlcNAc-inverting 4,6-dehydratase FlaA1 and capsular polysaccharide biosynthesis protein EpsC</fullName>
    </submittedName>
</protein>
<sequence length="659" mass="75265">MEFLKKIVNWYFRKNSLPYWCIFLIDGVILMLSGLFSYWMFANWADLSQQIDGVFCSLMVYVLLSVVGTRVFHTYAGIVRYSSFIDLQRVAYANTLSLVLAIGVHFLMYDAPKPLFVPLHVRHLLVMFLLATLLMWAVRVLVKSLYDLTTFDVRATKALIFGVTSDAVGLAKNIRSQRPRRFAVKGFITTTSRYKHNRLLGERVYSLDEDMREIVYTHNIEAVLVSPQRANVFRENQELQNVLIGMGVSIYMAQGTKEIRADGGLLSDDDYEGYQLKEVSVEDLLPRDEIRVDMASVGELLCGKRILITGAAGSIGSEMVRQIAVYKPAAMMLIDQAETPEHDIRLMMKREFPDIKAETLVTNICHRSRMEQVFETFKPHYVFHAAAYKHVPMMENNPSEAVLNNIYGTKVIADLSVKSGVKKFVMISTDKAVNPTNVMGCSKRICEIYVQALDRMLKIEQLKQKPSSSSKKQHYYTQFVTTRFGNVLGSNGSVIPLFREQIRNGGPVTVTDERIVRYFMLIPEACKLVLEAGTKGNGGEIFVFDMGRPVKIADLAARMIKLSGAKNVEIKYTGLRDGEKLYEEMLNDKEKTKPTFHEKIRIAKVREYDYEQVAKDIDELIEISKQYDDIATVRKMKEIVPEYKSENSPKYEKLDKEKQ</sequence>
<feature type="transmembrane region" description="Helical" evidence="2">
    <location>
        <begin position="59"/>
        <end position="78"/>
    </location>
</feature>
<dbReference type="InterPro" id="IPR051203">
    <property type="entry name" value="Polysaccharide_Synthase-Rel"/>
</dbReference>
<evidence type="ECO:0000259" key="3">
    <source>
        <dbReference type="Pfam" id="PF02719"/>
    </source>
</evidence>
<dbReference type="Pfam" id="PF02719">
    <property type="entry name" value="Polysacc_synt_2"/>
    <property type="match status" value="1"/>
</dbReference>
<name>A0A1H5VA73_XYLRU</name>
<evidence type="ECO:0000256" key="2">
    <source>
        <dbReference type="SAM" id="Phobius"/>
    </source>
</evidence>
<feature type="domain" description="Polysaccharide biosynthesis protein CapD-like" evidence="3">
    <location>
        <begin position="306"/>
        <end position="603"/>
    </location>
</feature>
<dbReference type="PANTHER" id="PTHR43318:SF1">
    <property type="entry name" value="POLYSACCHARIDE BIOSYNTHESIS PROTEIN EPSC-RELATED"/>
    <property type="match status" value="1"/>
</dbReference>
<comment type="similarity">
    <text evidence="1">Belongs to the polysaccharide synthase family.</text>
</comment>
<evidence type="ECO:0000256" key="1">
    <source>
        <dbReference type="ARBA" id="ARBA00007430"/>
    </source>
</evidence>
<accession>A0A1H5VA73</accession>
<dbReference type="Proteomes" id="UP000236735">
    <property type="component" value="Unassembled WGS sequence"/>
</dbReference>
<feature type="transmembrane region" description="Helical" evidence="2">
    <location>
        <begin position="121"/>
        <end position="142"/>
    </location>
</feature>
<keyword evidence="2" id="KW-1133">Transmembrane helix</keyword>
<keyword evidence="2" id="KW-0812">Transmembrane</keyword>
<dbReference type="InterPro" id="IPR003869">
    <property type="entry name" value="Polysac_CapD-like"/>
</dbReference>
<feature type="transmembrane region" description="Helical" evidence="2">
    <location>
        <begin position="90"/>
        <end position="109"/>
    </location>
</feature>
<feature type="transmembrane region" description="Helical" evidence="2">
    <location>
        <begin position="20"/>
        <end position="39"/>
    </location>
</feature>
<keyword evidence="2" id="KW-0472">Membrane</keyword>
<dbReference type="AlphaFoldDB" id="A0A1H5VA73"/>
<organism evidence="4 5">
    <name type="scientific">Xylanibacter ruminicola</name>
    <name type="common">Prevotella ruminicola</name>
    <dbReference type="NCBI Taxonomy" id="839"/>
    <lineage>
        <taxon>Bacteria</taxon>
        <taxon>Pseudomonadati</taxon>
        <taxon>Bacteroidota</taxon>
        <taxon>Bacteroidia</taxon>
        <taxon>Bacteroidales</taxon>
        <taxon>Prevotellaceae</taxon>
        <taxon>Xylanibacter</taxon>
    </lineage>
</organism>
<dbReference type="EMBL" id="FNUV01000004">
    <property type="protein sequence ID" value="SEF84262.1"/>
    <property type="molecule type" value="Genomic_DNA"/>
</dbReference>
<proteinExistence type="inferred from homology"/>
<dbReference type="PANTHER" id="PTHR43318">
    <property type="entry name" value="UDP-N-ACETYLGLUCOSAMINE 4,6-DEHYDRATASE"/>
    <property type="match status" value="1"/>
</dbReference>
<dbReference type="RefSeq" id="WP_103915764.1">
    <property type="nucleotide sequence ID" value="NZ_FNUV01000004.1"/>
</dbReference>